<evidence type="ECO:0000313" key="1">
    <source>
        <dbReference type="EMBL" id="KAK8766921.1"/>
    </source>
</evidence>
<gene>
    <name evidence="1" type="ORF">V5799_006290</name>
</gene>
<dbReference type="AlphaFoldDB" id="A0AAQ4DWT1"/>
<keyword evidence="2" id="KW-1185">Reference proteome</keyword>
<evidence type="ECO:0000313" key="2">
    <source>
        <dbReference type="Proteomes" id="UP001321473"/>
    </source>
</evidence>
<sequence>MFNSQRTPFPKTLHSRSRTFEALHAFFHPEKKGVVIGIRYPHGPQGIIEGWGLATPEYAARSTQRLRGHIINAPLQKKRNLRRNLEVSWKDSMSLLW</sequence>
<reference evidence="1 2" key="1">
    <citation type="journal article" date="2023" name="Arcadia Sci">
        <title>De novo assembly of a long-read Amblyomma americanum tick genome.</title>
        <authorList>
            <person name="Chou S."/>
            <person name="Poskanzer K.E."/>
            <person name="Rollins M."/>
            <person name="Thuy-Boun P.S."/>
        </authorList>
    </citation>
    <scope>NUCLEOTIDE SEQUENCE [LARGE SCALE GENOMIC DNA]</scope>
    <source>
        <strain evidence="1">F_SG_1</strain>
        <tissue evidence="1">Salivary glands</tissue>
    </source>
</reference>
<proteinExistence type="predicted"/>
<dbReference type="Proteomes" id="UP001321473">
    <property type="component" value="Unassembled WGS sequence"/>
</dbReference>
<protein>
    <submittedName>
        <fullName evidence="1">Uncharacterized protein</fullName>
    </submittedName>
</protein>
<accession>A0AAQ4DWT1</accession>
<organism evidence="1 2">
    <name type="scientific">Amblyomma americanum</name>
    <name type="common">Lone star tick</name>
    <dbReference type="NCBI Taxonomy" id="6943"/>
    <lineage>
        <taxon>Eukaryota</taxon>
        <taxon>Metazoa</taxon>
        <taxon>Ecdysozoa</taxon>
        <taxon>Arthropoda</taxon>
        <taxon>Chelicerata</taxon>
        <taxon>Arachnida</taxon>
        <taxon>Acari</taxon>
        <taxon>Parasitiformes</taxon>
        <taxon>Ixodida</taxon>
        <taxon>Ixodoidea</taxon>
        <taxon>Ixodidae</taxon>
        <taxon>Amblyomminae</taxon>
        <taxon>Amblyomma</taxon>
    </lineage>
</organism>
<name>A0AAQ4DWT1_AMBAM</name>
<dbReference type="EMBL" id="JARKHS020025879">
    <property type="protein sequence ID" value="KAK8766921.1"/>
    <property type="molecule type" value="Genomic_DNA"/>
</dbReference>
<comment type="caution">
    <text evidence="1">The sequence shown here is derived from an EMBL/GenBank/DDBJ whole genome shotgun (WGS) entry which is preliminary data.</text>
</comment>